<dbReference type="AlphaFoldDB" id="A0A812KCS3"/>
<comment type="caution">
    <text evidence="6">The sequence shown here is derived from an EMBL/GenBank/DDBJ whole genome shotgun (WGS) entry which is preliminary data.</text>
</comment>
<name>A0A812KCS3_9DINO</name>
<evidence type="ECO:0000313" key="7">
    <source>
        <dbReference type="Proteomes" id="UP000604046"/>
    </source>
</evidence>
<accession>A0A812KCS3</accession>
<dbReference type="InterPro" id="IPR016818">
    <property type="entry name" value="NOSIP"/>
</dbReference>
<evidence type="ECO:0000313" key="6">
    <source>
        <dbReference type="EMBL" id="CAE7225184.1"/>
    </source>
</evidence>
<dbReference type="PANTHER" id="PTHR13063:SF10">
    <property type="entry name" value="NITRIC OXIDE SYNTHASE-INTERACTING PROTEIN"/>
    <property type="match status" value="1"/>
</dbReference>
<keyword evidence="7" id="KW-1185">Reference proteome</keyword>
<dbReference type="InterPro" id="IPR031790">
    <property type="entry name" value="Znf-NOSIP"/>
</dbReference>
<organism evidence="6 7">
    <name type="scientific">Symbiodinium natans</name>
    <dbReference type="NCBI Taxonomy" id="878477"/>
    <lineage>
        <taxon>Eukaryota</taxon>
        <taxon>Sar</taxon>
        <taxon>Alveolata</taxon>
        <taxon>Dinophyceae</taxon>
        <taxon>Suessiales</taxon>
        <taxon>Symbiodiniaceae</taxon>
        <taxon>Symbiodinium</taxon>
    </lineage>
</organism>
<dbReference type="EMBL" id="CAJNDS010000646">
    <property type="protein sequence ID" value="CAE7225184.1"/>
    <property type="molecule type" value="Genomic_DNA"/>
</dbReference>
<dbReference type="Proteomes" id="UP000604046">
    <property type="component" value="Unassembled WGS sequence"/>
</dbReference>
<dbReference type="InterPro" id="IPR013083">
    <property type="entry name" value="Znf_RING/FYVE/PHD"/>
</dbReference>
<dbReference type="GO" id="GO:0061630">
    <property type="term" value="F:ubiquitin protein ligase activity"/>
    <property type="evidence" value="ECO:0007669"/>
    <property type="project" value="InterPro"/>
</dbReference>
<evidence type="ECO:0000256" key="1">
    <source>
        <dbReference type="ARBA" id="ARBA00004123"/>
    </source>
</evidence>
<dbReference type="OrthoDB" id="116827at2759"/>
<proteinExistence type="inferred from homology"/>
<evidence type="ECO:0000256" key="4">
    <source>
        <dbReference type="SAM" id="MobiDB-lite"/>
    </source>
</evidence>
<sequence>MSRHSKHSNDRMFFTAKERADAGYSKTRKEVMGTDCFLPFGFCGLTLKAPKDPVATPTGHIFDREAILEYLLQQKLDIQAEQKKFEEQERKREQRLLSADKEVEMKELEAFTRAEQGLLSQDSRHKRALEQADAVREGVPEKKLRRGELLVVDKSQLRAKSFWTKEFTPTAAPTEVKKVDATTRCPMTGKKLKVKDLIPVKMEVADQKLMDQGGGKGVYCCAVSKNPIIHQQAFLLKPSGVVILESVWKDIVSKEMKCPVTGKKLRGEEDLLKLERGGSGFSAHNDVEAKSFNMIRSASGDNRTQQGHLPRAGYAGLH</sequence>
<dbReference type="GO" id="GO:0005634">
    <property type="term" value="C:nucleus"/>
    <property type="evidence" value="ECO:0007669"/>
    <property type="project" value="UniProtKB-SubCell"/>
</dbReference>
<protein>
    <submittedName>
        <fullName evidence="6">Nosip protein</fullName>
    </submittedName>
</protein>
<dbReference type="Pfam" id="PF15906">
    <property type="entry name" value="zf-NOSIP"/>
    <property type="match status" value="1"/>
</dbReference>
<dbReference type="SUPFAM" id="SSF57850">
    <property type="entry name" value="RING/U-box"/>
    <property type="match status" value="1"/>
</dbReference>
<evidence type="ECO:0000256" key="2">
    <source>
        <dbReference type="ARBA" id="ARBA00008126"/>
    </source>
</evidence>
<dbReference type="PANTHER" id="PTHR13063">
    <property type="entry name" value="ENOS INTERACTING PROTEIN"/>
    <property type="match status" value="1"/>
</dbReference>
<comment type="similarity">
    <text evidence="2">Belongs to the NOSIP family.</text>
</comment>
<reference evidence="6" key="1">
    <citation type="submission" date="2021-02" db="EMBL/GenBank/DDBJ databases">
        <authorList>
            <person name="Dougan E. K."/>
            <person name="Rhodes N."/>
            <person name="Thang M."/>
            <person name="Chan C."/>
        </authorList>
    </citation>
    <scope>NUCLEOTIDE SEQUENCE</scope>
</reference>
<dbReference type="Gene3D" id="3.30.40.10">
    <property type="entry name" value="Zinc/RING finger domain, C3HC4 (zinc finger)"/>
    <property type="match status" value="1"/>
</dbReference>
<feature type="domain" description="Nitric oxide synthase-interacting protein zinc-finger" evidence="5">
    <location>
        <begin position="17"/>
        <end position="75"/>
    </location>
</feature>
<evidence type="ECO:0000259" key="5">
    <source>
        <dbReference type="Pfam" id="PF15906"/>
    </source>
</evidence>
<feature type="compositionally biased region" description="Polar residues" evidence="4">
    <location>
        <begin position="298"/>
        <end position="307"/>
    </location>
</feature>
<keyword evidence="3" id="KW-0539">Nucleus</keyword>
<comment type="subcellular location">
    <subcellularLocation>
        <location evidence="1">Nucleus</location>
    </subcellularLocation>
</comment>
<evidence type="ECO:0000256" key="3">
    <source>
        <dbReference type="ARBA" id="ARBA00023242"/>
    </source>
</evidence>
<feature type="region of interest" description="Disordered" evidence="4">
    <location>
        <begin position="298"/>
        <end position="318"/>
    </location>
</feature>
<gene>
    <name evidence="6" type="primary">nosip</name>
    <name evidence="6" type="ORF">SNAT2548_LOCUS8661</name>
</gene>